<reference evidence="4 5" key="2">
    <citation type="journal article" date="2017" name="Sci. Rep.">
        <title>Ant-infecting Ophiocordyceps genomes reveal a high diversity of potential behavioral manipulation genes and a possible major role for enterotoxins.</title>
        <authorList>
            <person name="de Bekker C."/>
            <person name="Ohm R.A."/>
            <person name="Evans H.C."/>
            <person name="Brachmann A."/>
            <person name="Hughes D.P."/>
        </authorList>
    </citation>
    <scope>NUCLEOTIDE SEQUENCE [LARGE SCALE GENOMIC DNA]</scope>
    <source>
        <strain evidence="4 5">SC16a</strain>
    </source>
</reference>
<feature type="compositionally biased region" description="Basic and acidic residues" evidence="2">
    <location>
        <begin position="8"/>
        <end position="20"/>
    </location>
</feature>
<dbReference type="SUPFAM" id="SSF144232">
    <property type="entry name" value="HIT/MYND zinc finger-like"/>
    <property type="match status" value="1"/>
</dbReference>
<evidence type="ECO:0000313" key="5">
    <source>
        <dbReference type="Proteomes" id="UP000037136"/>
    </source>
</evidence>
<organism evidence="4 5">
    <name type="scientific">Ophiocordyceps unilateralis</name>
    <name type="common">Zombie-ant fungus</name>
    <name type="synonym">Torrubia unilateralis</name>
    <dbReference type="NCBI Taxonomy" id="268505"/>
    <lineage>
        <taxon>Eukaryota</taxon>
        <taxon>Fungi</taxon>
        <taxon>Dikarya</taxon>
        <taxon>Ascomycota</taxon>
        <taxon>Pezizomycotina</taxon>
        <taxon>Sordariomycetes</taxon>
        <taxon>Hypocreomycetidae</taxon>
        <taxon>Hypocreales</taxon>
        <taxon>Ophiocordycipitaceae</taxon>
        <taxon>Ophiocordyceps</taxon>
    </lineage>
</organism>
<keyword evidence="1" id="KW-0862">Zinc</keyword>
<name>A0A2A9P993_OPHUN</name>
<feature type="region of interest" description="Disordered" evidence="2">
    <location>
        <begin position="1"/>
        <end position="57"/>
    </location>
</feature>
<evidence type="ECO:0000256" key="1">
    <source>
        <dbReference type="PROSITE-ProRule" id="PRU00453"/>
    </source>
</evidence>
<dbReference type="Proteomes" id="UP000037136">
    <property type="component" value="Unassembled WGS sequence"/>
</dbReference>
<dbReference type="Gene3D" id="3.30.60.190">
    <property type="match status" value="1"/>
</dbReference>
<evidence type="ECO:0000259" key="3">
    <source>
        <dbReference type="PROSITE" id="PS51083"/>
    </source>
</evidence>
<dbReference type="Pfam" id="PF04438">
    <property type="entry name" value="zf-HIT"/>
    <property type="match status" value="1"/>
</dbReference>
<dbReference type="InterPro" id="IPR007529">
    <property type="entry name" value="Znf_HIT"/>
</dbReference>
<dbReference type="GO" id="GO:0008270">
    <property type="term" value="F:zinc ion binding"/>
    <property type="evidence" value="ECO:0007669"/>
    <property type="project" value="UniProtKB-UniRule"/>
</dbReference>
<proteinExistence type="predicted"/>
<dbReference type="PROSITE" id="PS51083">
    <property type="entry name" value="ZF_HIT"/>
    <property type="match status" value="1"/>
</dbReference>
<accession>A0A2A9P993</accession>
<reference evidence="4 5" key="1">
    <citation type="journal article" date="2015" name="BMC Genomics">
        <title>Gene expression during zombie ant biting behavior reflects the complexity underlying fungal parasitic behavioral manipulation.</title>
        <authorList>
            <person name="de Bekker C."/>
            <person name="Ohm R.A."/>
            <person name="Loreto R.G."/>
            <person name="Sebastian A."/>
            <person name="Albert I."/>
            <person name="Merrow M."/>
            <person name="Brachmann A."/>
            <person name="Hughes D.P."/>
        </authorList>
    </citation>
    <scope>NUCLEOTIDE SEQUENCE [LARGE SCALE GENOMIC DNA]</scope>
    <source>
        <strain evidence="4 5">SC16a</strain>
    </source>
</reference>
<keyword evidence="1" id="KW-0863">Zinc-finger</keyword>
<comment type="caution">
    <text evidence="4">The sequence shown here is derived from an EMBL/GenBank/DDBJ whole genome shotgun (WGS) entry which is preliminary data.</text>
</comment>
<dbReference type="CDD" id="cd23024">
    <property type="entry name" value="zf-HIT_ZNHIT2-3"/>
    <property type="match status" value="1"/>
</dbReference>
<feature type="region of interest" description="Disordered" evidence="2">
    <location>
        <begin position="91"/>
        <end position="124"/>
    </location>
</feature>
<dbReference type="AlphaFoldDB" id="A0A2A9P993"/>
<feature type="compositionally biased region" description="Pro residues" evidence="2">
    <location>
        <begin position="95"/>
        <end position="106"/>
    </location>
</feature>
<feature type="domain" description="HIT-type" evidence="3">
    <location>
        <begin position="62"/>
        <end position="95"/>
    </location>
</feature>
<keyword evidence="5" id="KW-1185">Reference proteome</keyword>
<dbReference type="OrthoDB" id="18412at2759"/>
<evidence type="ECO:0000313" key="4">
    <source>
        <dbReference type="EMBL" id="PFH58085.1"/>
    </source>
</evidence>
<gene>
    <name evidence="4" type="ORF">XA68_14187</name>
</gene>
<keyword evidence="1" id="KW-0479">Metal-binding</keyword>
<evidence type="ECO:0000256" key="2">
    <source>
        <dbReference type="SAM" id="MobiDB-lite"/>
    </source>
</evidence>
<sequence length="251" mass="27396">MTSPVMPMKEELDAPAKEEPSSLPLSPSGHEADQPAPQRDGMELAPSEGDDAAPTPKGPAMCGICVAVASKYKCSRCYLPYCSVACNKTHQTNHPPDPTPEPSPKPRPSDSPAEPTGPPNPFQALDKSEKLEWLFRKYPNLPQQLLDIHTETQPPPEDLSVRIPASLMRGVPAQGNWSHEKGISRGKAALRRARQLPGEAGEAVREYCTLIMLLLDGEEAENGAQTVLQQQLAQQDADLIRQLMEVDKDRP</sequence>
<dbReference type="EMBL" id="LAZP02000330">
    <property type="protein sequence ID" value="PFH58085.1"/>
    <property type="molecule type" value="Genomic_DNA"/>
</dbReference>
<protein>
    <recommendedName>
        <fullName evidence="3">HIT-type domain-containing protein</fullName>
    </recommendedName>
</protein>